<sequence length="221" mass="26080">MKNNTLDRYEIEDLEFALSDFEKQYGIHFNQDELNSIESIEQLTEAISNKFDYESSSDCTSQQAFYKLRNVLNKLNIGNQNIKPDLKLRELIPRKNRIQKVKELETELGFKLDVLRAKNIVLYLSIFLSLSTIILAFYNFFYALILGISLYCVFEFLFKNGKEFKTFTVGELANKMVLENYFKARRSSNTINKIEFKKVVLEWFSDRMDMDKKELNSAKFI</sequence>
<evidence type="ECO:0000313" key="5">
    <source>
        <dbReference type="Proteomes" id="UP000267623"/>
    </source>
</evidence>
<dbReference type="RefSeq" id="WP_089770233.1">
    <property type="nucleotide sequence ID" value="NZ_FNWX01000023.1"/>
</dbReference>
<proteinExistence type="predicted"/>
<name>A0A1H6KLW6_9FLAO</name>
<dbReference type="Proteomes" id="UP000267623">
    <property type="component" value="Unassembled WGS sequence"/>
</dbReference>
<dbReference type="STRING" id="420404.SAMN05421793_12334"/>
<evidence type="ECO:0000256" key="1">
    <source>
        <dbReference type="SAM" id="Phobius"/>
    </source>
</evidence>
<dbReference type="EMBL" id="RJTU01000082">
    <property type="protein sequence ID" value="ROI11654.1"/>
    <property type="molecule type" value="Genomic_DNA"/>
</dbReference>
<keyword evidence="1" id="KW-0812">Transmembrane</keyword>
<reference evidence="4" key="1">
    <citation type="submission" date="2016-10" db="EMBL/GenBank/DDBJ databases">
        <authorList>
            <person name="Varghese N."/>
            <person name="Submissions S."/>
        </authorList>
    </citation>
    <scope>NUCLEOTIDE SEQUENCE [LARGE SCALE GENOMIC DNA]</scope>
    <source>
        <strain evidence="4">DSM 19326</strain>
    </source>
</reference>
<dbReference type="EMBL" id="FNWX01000023">
    <property type="protein sequence ID" value="SEH72540.1"/>
    <property type="molecule type" value="Genomic_DNA"/>
</dbReference>
<evidence type="ECO:0000313" key="3">
    <source>
        <dbReference type="EMBL" id="SEH72540.1"/>
    </source>
</evidence>
<reference evidence="2" key="4">
    <citation type="submission" date="2018-11" db="EMBL/GenBank/DDBJ databases">
        <title>Proposal to divide the Flavobacteriaceae and reorganize its genera based on Amino Acid Identity values calculated from whole genome sequences.</title>
        <authorList>
            <person name="Nicholson A.C."/>
            <person name="Gulvik C.A."/>
            <person name="Whitney A.M."/>
            <person name="Humrighouse B.W."/>
            <person name="Bell M."/>
            <person name="Holmes B."/>
            <person name="Steigerwalt A."/>
            <person name="Villarma A."/>
            <person name="Sheth M."/>
            <person name="Batra D."/>
            <person name="Pryor J."/>
            <person name="Bernardet J.-F."/>
            <person name="Hugo C."/>
            <person name="Kampfer P."/>
            <person name="Newman J."/>
            <person name="Mcquiston J.R."/>
        </authorList>
    </citation>
    <scope>NUCLEOTIDE SEQUENCE [LARGE SCALE GENOMIC DNA]</scope>
    <source>
        <strain evidence="2">DSM 22165</strain>
    </source>
</reference>
<feature type="transmembrane region" description="Helical" evidence="1">
    <location>
        <begin position="120"/>
        <end position="136"/>
    </location>
</feature>
<evidence type="ECO:0000313" key="2">
    <source>
        <dbReference type="EMBL" id="ROI11654.1"/>
    </source>
</evidence>
<evidence type="ECO:0000313" key="4">
    <source>
        <dbReference type="Proteomes" id="UP000198555"/>
    </source>
</evidence>
<accession>A0A1H6KLW6</accession>
<organism evidence="3 4">
    <name type="scientific">Epilithonimonas hominis</name>
    <dbReference type="NCBI Taxonomy" id="420404"/>
    <lineage>
        <taxon>Bacteria</taxon>
        <taxon>Pseudomonadati</taxon>
        <taxon>Bacteroidota</taxon>
        <taxon>Flavobacteriia</taxon>
        <taxon>Flavobacteriales</taxon>
        <taxon>Weeksellaceae</taxon>
        <taxon>Chryseobacterium group</taxon>
        <taxon>Epilithonimonas</taxon>
    </lineage>
</organism>
<feature type="transmembrane region" description="Helical" evidence="1">
    <location>
        <begin position="142"/>
        <end position="158"/>
    </location>
</feature>
<reference evidence="5" key="3">
    <citation type="submission" date="2018-11" db="EMBL/GenBank/DDBJ databases">
        <title>Proposal to divide the Flavobacteriaceae and reorganize its genera based on Amino Acid Identity values calculated from whole genome sequences.</title>
        <authorList>
            <person name="Nicholson A.C."/>
            <person name="Gulvik C.A."/>
            <person name="Whitney A.M."/>
            <person name="Humrighouse B.W."/>
            <person name="Bell M."/>
            <person name="Holmes B."/>
            <person name="Steigerwalt A."/>
            <person name="Villarma A."/>
            <person name="Sheth M."/>
            <person name="Batra D."/>
            <person name="Pryor J."/>
            <person name="Bernardet J.-F."/>
            <person name="Hugo C."/>
            <person name="Kampfer P."/>
            <person name="Newman J."/>
            <person name="Mcquiston J."/>
        </authorList>
    </citation>
    <scope>NUCLEOTIDE SEQUENCE [LARGE SCALE GENOMIC DNA]</scope>
    <source>
        <strain evidence="5">DSM 22165</strain>
    </source>
</reference>
<gene>
    <name evidence="2" type="ORF">EGH73_13135</name>
    <name evidence="3" type="ORF">SAMN05421793_12334</name>
</gene>
<reference evidence="3" key="2">
    <citation type="submission" date="2016-10" db="EMBL/GenBank/DDBJ databases">
        <authorList>
            <person name="de Groot N.N."/>
        </authorList>
    </citation>
    <scope>NUCLEOTIDE SEQUENCE [LARGE SCALE GENOMIC DNA]</scope>
    <source>
        <strain evidence="3">DSM 19326</strain>
    </source>
</reference>
<keyword evidence="4" id="KW-1185">Reference proteome</keyword>
<dbReference type="AlphaFoldDB" id="A0A1H6KLW6"/>
<dbReference type="Proteomes" id="UP000198555">
    <property type="component" value="Unassembled WGS sequence"/>
</dbReference>
<keyword evidence="1" id="KW-0472">Membrane</keyword>
<keyword evidence="1" id="KW-1133">Transmembrane helix</keyword>
<protein>
    <submittedName>
        <fullName evidence="3">Uncharacterized protein</fullName>
    </submittedName>
</protein>